<accession>A0A951MEA9</accession>
<evidence type="ECO:0000313" key="2">
    <source>
        <dbReference type="Proteomes" id="UP000727490"/>
    </source>
</evidence>
<organism evidence="1 2">
    <name type="scientific">Arthrospiribacter ruber</name>
    <dbReference type="NCBI Taxonomy" id="2487934"/>
    <lineage>
        <taxon>Bacteria</taxon>
        <taxon>Pseudomonadati</taxon>
        <taxon>Bacteroidota</taxon>
        <taxon>Cytophagia</taxon>
        <taxon>Cytophagales</taxon>
        <taxon>Cyclobacteriaceae</taxon>
        <taxon>Arthrospiribacter</taxon>
    </lineage>
</organism>
<evidence type="ECO:0000313" key="1">
    <source>
        <dbReference type="EMBL" id="MBW3468340.1"/>
    </source>
</evidence>
<name>A0A951MEA9_9BACT</name>
<gene>
    <name evidence="1" type="ORF">EGN73_11035</name>
</gene>
<protein>
    <submittedName>
        <fullName evidence="1">Uncharacterized protein</fullName>
    </submittedName>
</protein>
<proteinExistence type="predicted"/>
<comment type="caution">
    <text evidence="1">The sequence shown here is derived from an EMBL/GenBank/DDBJ whole genome shotgun (WGS) entry which is preliminary data.</text>
</comment>
<dbReference type="AlphaFoldDB" id="A0A951MEA9"/>
<reference evidence="1 2" key="1">
    <citation type="journal article" date="2020" name="Syst. Appl. Microbiol.">
        <title>Arthrospiribacter ruber gen. nov., sp. nov., a novel bacterium isolated from Arthrospira cultures.</title>
        <authorList>
            <person name="Waleron M."/>
            <person name="Misztak A."/>
            <person name="Waleron M.M."/>
            <person name="Furmaniak M."/>
            <person name="Mrozik A."/>
            <person name="Waleron K."/>
        </authorList>
    </citation>
    <scope>NUCLEOTIDE SEQUENCE [LARGE SCALE GENOMIC DNA]</scope>
    <source>
        <strain evidence="1 2">DPMB0001</strain>
    </source>
</reference>
<dbReference type="EMBL" id="RPHB01000005">
    <property type="protein sequence ID" value="MBW3468340.1"/>
    <property type="molecule type" value="Genomic_DNA"/>
</dbReference>
<dbReference type="Proteomes" id="UP000727490">
    <property type="component" value="Unassembled WGS sequence"/>
</dbReference>
<keyword evidence="2" id="KW-1185">Reference proteome</keyword>
<dbReference type="RefSeq" id="WP_219289527.1">
    <property type="nucleotide sequence ID" value="NZ_RPHB01000005.1"/>
</dbReference>
<sequence>MFNFFRKKEKPKKYGTFGAYGMEDLYDFLTEEKILNKAMELKDQPTLGTSFDDFLNKEVVKSPSGEIYFFLWLLWIFPNDLKLTLELFRRRSFYSENDYPKKESLKKVWENHVETMNIMLEREPDNQYYKSYKRNIYWIEYSLFYTEILKNIINLFNTKIFSDLNITGIHKRKGTKIQAETFEATIRARRNYTGFILTFKSPELIDPIKVIIDSENRESFFFNWFSKTYKVAMSKETATIALHKIEGDDDSLLNNTDFIIIIEDMIREYLNNFDSISKRFENDHLKDPINVFFKYALGIPQLNHEIRTQIIHAIELKNGVWGTFSDYN</sequence>